<dbReference type="RefSeq" id="WP_205390258.1">
    <property type="nucleotide sequence ID" value="NZ_BLLB01000002.1"/>
</dbReference>
<dbReference type="InterPro" id="IPR054612">
    <property type="entry name" value="Phage_capsid-like_C"/>
</dbReference>
<dbReference type="SUPFAM" id="SSF56563">
    <property type="entry name" value="Major capsid protein gp5"/>
    <property type="match status" value="1"/>
</dbReference>
<evidence type="ECO:0000259" key="5">
    <source>
        <dbReference type="Pfam" id="PF04586"/>
    </source>
</evidence>
<keyword evidence="3" id="KW-0645">Protease</keyword>
<dbReference type="EMBL" id="BLLB01000002">
    <property type="protein sequence ID" value="GFH00014.1"/>
    <property type="molecule type" value="Genomic_DNA"/>
</dbReference>
<evidence type="ECO:0008006" key="9">
    <source>
        <dbReference type="Google" id="ProtNLM"/>
    </source>
</evidence>
<reference evidence="7 8" key="1">
    <citation type="journal article" date="2019" name="Emerg. Microbes Infect.">
        <title>Comprehensive subspecies identification of 175 nontuberculous mycobacteria species based on 7547 genomic profiles.</title>
        <authorList>
            <person name="Matsumoto Y."/>
            <person name="Kinjo T."/>
            <person name="Motooka D."/>
            <person name="Nabeya D."/>
            <person name="Jung N."/>
            <person name="Uechi K."/>
            <person name="Horii T."/>
            <person name="Iida T."/>
            <person name="Fujita J."/>
            <person name="Nakamura S."/>
        </authorList>
    </citation>
    <scope>NUCLEOTIDE SEQUENCE [LARGE SCALE GENOMIC DNA]</scope>
    <source>
        <strain evidence="7 8">JCM 30996</strain>
    </source>
</reference>
<evidence type="ECO:0000256" key="2">
    <source>
        <dbReference type="ARBA" id="ARBA00022612"/>
    </source>
</evidence>
<sequence>MTMATRSRPTAITDAPEHRSIPIEQVELRAADDDTITLTGYASTFEPYEMYGGPAQGGWIEQLDKGAFTKSLREKPDLHLLINHEGMPLARTKSGTLTLSADTKGLKVSAKLDRTDPDVQRLEVKMRRGDLDEMSFAFRVRSQQWSNTDDFPDDLHALRTITEVNLHKGDVSVVNFGANPTTSASVRKKGNTLTLDSALQMAGRRPGDRRKPMSLSEANAANAAEAAKAAAARARSIPLITVREPRTYEKHCRHSYFADLITSVRRTEGYRDADERLRRHATDVETNPEYRDMDRTDGAGGEFVPPTWLVDEYVDLARAGRAYANLAQSAALPPKTDSLKIPKVTSGTATAFQNGDNTAVEERDADTDTVEAGVHTVTGQASVAQQLLDQSPINFDEVIFGDLIADHGAKLDIACLAGSGSNGQVLGVHNTPGIVTLPVGAVTVSGFYNAIADGIQRVHTSRFQPPTHIVMHPRRWGWLTAAVDDDQRPLVLPPGVGVANSLATLEAVGSQRVVGGLQGLPVVTDPNIGTYFGDDGEGGGNGEDVVYVQRSNDLILYEGGIRSRVLPEIKSGTLSVVLQVYSYVAFTAERYPQSIVEITGLTEPQF</sequence>
<dbReference type="GO" id="GO:0006508">
    <property type="term" value="P:proteolysis"/>
    <property type="evidence" value="ECO:0007669"/>
    <property type="project" value="UniProtKB-KW"/>
</dbReference>
<evidence type="ECO:0000256" key="3">
    <source>
        <dbReference type="ARBA" id="ARBA00022670"/>
    </source>
</evidence>
<proteinExistence type="predicted"/>
<keyword evidence="4" id="KW-0378">Hydrolase</keyword>
<evidence type="ECO:0000313" key="7">
    <source>
        <dbReference type="EMBL" id="GFH00014.1"/>
    </source>
</evidence>
<evidence type="ECO:0000259" key="6">
    <source>
        <dbReference type="Pfam" id="PF05065"/>
    </source>
</evidence>
<dbReference type="InterPro" id="IPR054613">
    <property type="entry name" value="Peptidase_S78_dom"/>
</dbReference>
<dbReference type="NCBIfam" id="TIGR01554">
    <property type="entry name" value="major_cap_HK97"/>
    <property type="match status" value="1"/>
</dbReference>
<dbReference type="InterPro" id="IPR006433">
    <property type="entry name" value="Prohead_protease"/>
</dbReference>
<comment type="subcellular location">
    <subcellularLocation>
        <location evidence="1">Virion</location>
    </subcellularLocation>
</comment>
<feature type="domain" description="Phage capsid-like C-terminal" evidence="6">
    <location>
        <begin position="300"/>
        <end position="496"/>
    </location>
</feature>
<dbReference type="NCBIfam" id="TIGR01543">
    <property type="entry name" value="proheadase_HK97"/>
    <property type="match status" value="1"/>
</dbReference>
<name>A0A7I9ZGE4_9MYCO</name>
<dbReference type="Pfam" id="PF04586">
    <property type="entry name" value="Peptidase_S78"/>
    <property type="match status" value="1"/>
</dbReference>
<comment type="caution">
    <text evidence="7">The sequence shown here is derived from an EMBL/GenBank/DDBJ whole genome shotgun (WGS) entry which is preliminary data.</text>
</comment>
<protein>
    <recommendedName>
        <fullName evidence="9">Major capsid protein</fullName>
    </recommendedName>
</protein>
<dbReference type="Gene3D" id="3.30.2400.10">
    <property type="entry name" value="Major capsid protein gp5"/>
    <property type="match status" value="1"/>
</dbReference>
<keyword evidence="8" id="KW-1185">Reference proteome</keyword>
<gene>
    <name evidence="7" type="ORF">MHIP_04970</name>
</gene>
<accession>A0A7I9ZGE4</accession>
<feature type="domain" description="Prohead serine protease" evidence="5">
    <location>
        <begin position="25"/>
        <end position="189"/>
    </location>
</feature>
<dbReference type="Proteomes" id="UP000465304">
    <property type="component" value="Unassembled WGS sequence"/>
</dbReference>
<dbReference type="Pfam" id="PF05065">
    <property type="entry name" value="Phage_capsid"/>
    <property type="match status" value="1"/>
</dbReference>
<dbReference type="GO" id="GO:0008233">
    <property type="term" value="F:peptidase activity"/>
    <property type="evidence" value="ECO:0007669"/>
    <property type="project" value="UniProtKB-KW"/>
</dbReference>
<keyword evidence="2" id="KW-1188">Viral release from host cell</keyword>
<dbReference type="InterPro" id="IPR024455">
    <property type="entry name" value="Phage_capsid"/>
</dbReference>
<evidence type="ECO:0000313" key="8">
    <source>
        <dbReference type="Proteomes" id="UP000465304"/>
    </source>
</evidence>
<organism evidence="7 8">
    <name type="scientific">Mycolicibacterium hippocampi</name>
    <dbReference type="NCBI Taxonomy" id="659824"/>
    <lineage>
        <taxon>Bacteria</taxon>
        <taxon>Bacillati</taxon>
        <taxon>Actinomycetota</taxon>
        <taxon>Actinomycetes</taxon>
        <taxon>Mycobacteriales</taxon>
        <taxon>Mycobacteriaceae</taxon>
        <taxon>Mycolicibacterium</taxon>
    </lineage>
</organism>
<evidence type="ECO:0000256" key="1">
    <source>
        <dbReference type="ARBA" id="ARBA00004328"/>
    </source>
</evidence>
<dbReference type="AlphaFoldDB" id="A0A7I9ZGE4"/>
<evidence type="ECO:0000256" key="4">
    <source>
        <dbReference type="ARBA" id="ARBA00022801"/>
    </source>
</evidence>